<dbReference type="InterPro" id="IPR008271">
    <property type="entry name" value="Ser/Thr_kinase_AS"/>
</dbReference>
<dbReference type="AlphaFoldDB" id="A0A196S912"/>
<dbReference type="Pfam" id="PF00069">
    <property type="entry name" value="Pkinase"/>
    <property type="match status" value="1"/>
</dbReference>
<keyword evidence="9" id="KW-1185">Reference proteome</keyword>
<evidence type="ECO:0000259" key="7">
    <source>
        <dbReference type="PROSITE" id="PS50011"/>
    </source>
</evidence>
<keyword evidence="5" id="KW-0652">Protein synthesis inhibitor</keyword>
<dbReference type="PANTHER" id="PTHR11042:SF190">
    <property type="entry name" value="MITOSIS INHIBITOR PROTEIN KINASE MIK1"/>
    <property type="match status" value="1"/>
</dbReference>
<dbReference type="InterPro" id="IPR000719">
    <property type="entry name" value="Prot_kinase_dom"/>
</dbReference>
<dbReference type="PROSITE" id="PS50011">
    <property type="entry name" value="PROTEIN_KINASE_DOM"/>
    <property type="match status" value="1"/>
</dbReference>
<dbReference type="Gene3D" id="1.10.510.10">
    <property type="entry name" value="Transferase(Phosphotransferase) domain 1"/>
    <property type="match status" value="1"/>
</dbReference>
<sequence>MERGSTEPALQRSDFSLNLQHSYTLPLNPERENYRESISKDVVIISPRECISDGEGSFDSDFISSLRQSISSTRSSLVNSNGSVFTPVRKRERPVSLSPIGSVKKSLRFDSSNTASPFISRNTSSILDEYDTLSLTTTQDLVVLDNCPTVFSSYEKDFVTLKRLGEGNFTYVDLVQCVSNKTMYAIKRSKAKMVKPSERRHFLREIRLFSAVHSCPNLVQYYKSWQEDAVLYTLMEYCPRGDLSAALRLAAPMPEPVVWFVLLSVLQTLQCLHAEQIVHCDIKPENLFLTESGALRVGDLGCATRCDDVGDVSDLRYIALEGLEDEFSPRRDIFSLGLVVFQLMSKEDLPVSGDRWRELRHGGVQTVEGYSRELNAMVQEMTALEHRPSATDLLVRIPESVANNEADARLWIRANMPSTTSSLKKKKQLTVKTSFRAGEAVDRSDMTTPVDVIQNAYTTKFSF</sequence>
<accession>A0A196S912</accession>
<dbReference type="Gene3D" id="3.30.200.20">
    <property type="entry name" value="Phosphorylase Kinase, domain 1"/>
    <property type="match status" value="1"/>
</dbReference>
<dbReference type="EMBL" id="LXWW01000374">
    <property type="protein sequence ID" value="OAO13513.1"/>
    <property type="molecule type" value="Genomic_DNA"/>
</dbReference>
<proteinExistence type="inferred from homology"/>
<keyword evidence="4" id="KW-0067">ATP-binding</keyword>
<dbReference type="PANTHER" id="PTHR11042">
    <property type="entry name" value="EUKARYOTIC TRANSLATION INITIATION FACTOR 2-ALPHA KINASE EIF2-ALPHA KINASE -RELATED"/>
    <property type="match status" value="1"/>
</dbReference>
<dbReference type="PROSITE" id="PS00108">
    <property type="entry name" value="PROTEIN_KINASE_ST"/>
    <property type="match status" value="1"/>
</dbReference>
<dbReference type="STRING" id="478820.A0A196S912"/>
<dbReference type="OrthoDB" id="123077at2759"/>
<keyword evidence="3" id="KW-0418">Kinase</keyword>
<feature type="domain" description="Protein kinase" evidence="7">
    <location>
        <begin position="158"/>
        <end position="412"/>
    </location>
</feature>
<keyword evidence="2" id="KW-0547">Nucleotide-binding</keyword>
<keyword evidence="1" id="KW-0808">Transferase</keyword>
<evidence type="ECO:0000256" key="5">
    <source>
        <dbReference type="ARBA" id="ARBA00023193"/>
    </source>
</evidence>
<evidence type="ECO:0000313" key="8">
    <source>
        <dbReference type="EMBL" id="OAO13513.1"/>
    </source>
</evidence>
<evidence type="ECO:0000313" key="9">
    <source>
        <dbReference type="Proteomes" id="UP000078348"/>
    </source>
</evidence>
<dbReference type="SMART" id="SM00220">
    <property type="entry name" value="S_TKc"/>
    <property type="match status" value="1"/>
</dbReference>
<evidence type="ECO:0000256" key="3">
    <source>
        <dbReference type="ARBA" id="ARBA00022777"/>
    </source>
</evidence>
<dbReference type="GO" id="GO:0004672">
    <property type="term" value="F:protein kinase activity"/>
    <property type="evidence" value="ECO:0007669"/>
    <property type="project" value="InterPro"/>
</dbReference>
<gene>
    <name evidence="8" type="ORF">AV274_4780</name>
</gene>
<dbReference type="Proteomes" id="UP000078348">
    <property type="component" value="Unassembled WGS sequence"/>
</dbReference>
<evidence type="ECO:0000256" key="4">
    <source>
        <dbReference type="ARBA" id="ARBA00022840"/>
    </source>
</evidence>
<dbReference type="InterPro" id="IPR011009">
    <property type="entry name" value="Kinase-like_dom_sf"/>
</dbReference>
<comment type="similarity">
    <text evidence="6">Belongs to the protein kinase superfamily. Ser/Thr protein kinase family. GCN2 subfamily.</text>
</comment>
<organism evidence="8 9">
    <name type="scientific">Blastocystis sp. subtype 1 (strain ATCC 50177 / NandII)</name>
    <dbReference type="NCBI Taxonomy" id="478820"/>
    <lineage>
        <taxon>Eukaryota</taxon>
        <taxon>Sar</taxon>
        <taxon>Stramenopiles</taxon>
        <taxon>Bigyra</taxon>
        <taxon>Opalozoa</taxon>
        <taxon>Opalinata</taxon>
        <taxon>Blastocystidae</taxon>
        <taxon>Blastocystis</taxon>
    </lineage>
</organism>
<protein>
    <submittedName>
        <fullName evidence="8">DNAdirected RNA polymerase I</fullName>
    </submittedName>
</protein>
<dbReference type="GO" id="GO:0017148">
    <property type="term" value="P:negative regulation of translation"/>
    <property type="evidence" value="ECO:0007669"/>
    <property type="project" value="UniProtKB-KW"/>
</dbReference>
<reference evidence="8 9" key="1">
    <citation type="submission" date="2016-05" db="EMBL/GenBank/DDBJ databases">
        <title>Nuclear genome of Blastocystis sp. subtype 1 NandII.</title>
        <authorList>
            <person name="Gentekaki E."/>
            <person name="Curtis B."/>
            <person name="Stairs C."/>
            <person name="Eme L."/>
            <person name="Herman E."/>
            <person name="Klimes V."/>
            <person name="Arias M.C."/>
            <person name="Elias M."/>
            <person name="Hilliou F."/>
            <person name="Klute M."/>
            <person name="Malik S.-B."/>
            <person name="Pightling A."/>
            <person name="Rachubinski R."/>
            <person name="Salas D."/>
            <person name="Schlacht A."/>
            <person name="Suga H."/>
            <person name="Archibald J."/>
            <person name="Ball S.G."/>
            <person name="Clark G."/>
            <person name="Dacks J."/>
            <person name="Van Der Giezen M."/>
            <person name="Tsaousis A."/>
            <person name="Roger A."/>
        </authorList>
    </citation>
    <scope>NUCLEOTIDE SEQUENCE [LARGE SCALE GENOMIC DNA]</scope>
    <source>
        <strain evidence="9">ATCC 50177 / NandII</strain>
    </source>
</reference>
<dbReference type="SUPFAM" id="SSF56112">
    <property type="entry name" value="Protein kinase-like (PK-like)"/>
    <property type="match status" value="1"/>
</dbReference>
<name>A0A196S912_BLAHN</name>
<dbReference type="GO" id="GO:0005737">
    <property type="term" value="C:cytoplasm"/>
    <property type="evidence" value="ECO:0007669"/>
    <property type="project" value="TreeGrafter"/>
</dbReference>
<evidence type="ECO:0000256" key="2">
    <source>
        <dbReference type="ARBA" id="ARBA00022741"/>
    </source>
</evidence>
<dbReference type="GO" id="GO:0005634">
    <property type="term" value="C:nucleus"/>
    <property type="evidence" value="ECO:0007669"/>
    <property type="project" value="TreeGrafter"/>
</dbReference>
<evidence type="ECO:0000256" key="6">
    <source>
        <dbReference type="ARBA" id="ARBA00037982"/>
    </source>
</evidence>
<dbReference type="InterPro" id="IPR050339">
    <property type="entry name" value="CC_SR_Kinase"/>
</dbReference>
<dbReference type="GO" id="GO:0005524">
    <property type="term" value="F:ATP binding"/>
    <property type="evidence" value="ECO:0007669"/>
    <property type="project" value="UniProtKB-KW"/>
</dbReference>
<evidence type="ECO:0000256" key="1">
    <source>
        <dbReference type="ARBA" id="ARBA00022679"/>
    </source>
</evidence>
<comment type="caution">
    <text evidence="8">The sequence shown here is derived from an EMBL/GenBank/DDBJ whole genome shotgun (WGS) entry which is preliminary data.</text>
</comment>